<keyword evidence="2" id="KW-0378">Hydrolase</keyword>
<dbReference type="Gene3D" id="3.40.50.300">
    <property type="entry name" value="P-loop containing nucleotide triphosphate hydrolases"/>
    <property type="match status" value="2"/>
</dbReference>
<comment type="caution">
    <text evidence="10">The sequence shown here is derived from an EMBL/GenBank/DDBJ whole genome shotgun (WGS) entry which is preliminary data.</text>
</comment>
<dbReference type="Pfam" id="PF00271">
    <property type="entry name" value="Helicase_C"/>
    <property type="match status" value="1"/>
</dbReference>
<dbReference type="InterPro" id="IPR014001">
    <property type="entry name" value="Helicase_ATP-bd"/>
</dbReference>
<reference evidence="10" key="1">
    <citation type="submission" date="2020-10" db="EMBL/GenBank/DDBJ databases">
        <authorList>
            <person name="Gilroy R."/>
        </authorList>
    </citation>
    <scope>NUCLEOTIDE SEQUENCE</scope>
    <source>
        <strain evidence="10">14508</strain>
    </source>
</reference>
<keyword evidence="3 10" id="KW-0347">Helicase</keyword>
<feature type="domain" description="Helicase ATP-binding" evidence="7">
    <location>
        <begin position="33"/>
        <end position="205"/>
    </location>
</feature>
<dbReference type="CDD" id="cd18787">
    <property type="entry name" value="SF2_C_DEAD"/>
    <property type="match status" value="1"/>
</dbReference>
<name>A0A9D1K9P9_9FIRM</name>
<dbReference type="PROSITE" id="PS51192">
    <property type="entry name" value="HELICASE_ATP_BIND_1"/>
    <property type="match status" value="1"/>
</dbReference>
<dbReference type="SMART" id="SM00487">
    <property type="entry name" value="DEXDc"/>
    <property type="match status" value="1"/>
</dbReference>
<feature type="short sequence motif" description="Q motif" evidence="6">
    <location>
        <begin position="2"/>
        <end position="30"/>
    </location>
</feature>
<dbReference type="InterPro" id="IPR001650">
    <property type="entry name" value="Helicase_C-like"/>
</dbReference>
<dbReference type="AlphaFoldDB" id="A0A9D1K9P9"/>
<proteinExistence type="inferred from homology"/>
<sequence length="451" mass="52226">MHTFDEYSLKKEVLQAIQEIHFTTPTTIQHLVIPHALKNQNIIGKGKTGSGKTHAFLIPLANKIQKDKPILQSILLVPTRELALQLYQCCKIFFKNFPEVKISCLMGGQESQKDIEKLNVTPQILIGTPERIQHIVIDNGLLNLSTVSTLIIDEADMTLEMGFLNEVDRIASLIHPQAQIMVFSATIPVGIRPFLKKYLKNPILIEDDKSSDHENIEHILYPSKERNIYDILDLILQNINPYVCLIFANTKKEVENIYNELHLRNYDVEMIHGDLKSRERKKNIKRSLNGEFKYIIASDIASRGIDIPGVSHVISIGMPSIEHLDFYMHRAGRCGRNNLTGQCITIYQNKDKEAISKLSDQGITFVTKEIKNHEWKTLKNFDSRKKRMKKPGEMDVEIKKVIHQNRLKKVKPNYKKKIKLQIDQIKRKHKREFIKKEIKKRQIQKYKEGNQ</sequence>
<dbReference type="PANTHER" id="PTHR47959:SF1">
    <property type="entry name" value="ATP-DEPENDENT RNA HELICASE DBPA"/>
    <property type="match status" value="1"/>
</dbReference>
<dbReference type="InterPro" id="IPR027417">
    <property type="entry name" value="P-loop_NTPase"/>
</dbReference>
<gene>
    <name evidence="10" type="ORF">IAD04_03555</name>
</gene>
<evidence type="ECO:0000256" key="2">
    <source>
        <dbReference type="ARBA" id="ARBA00022801"/>
    </source>
</evidence>
<organism evidence="10 11">
    <name type="scientific">Candidatus Caccosoma faecigallinarum</name>
    <dbReference type="NCBI Taxonomy" id="2840720"/>
    <lineage>
        <taxon>Bacteria</taxon>
        <taxon>Bacillati</taxon>
        <taxon>Bacillota</taxon>
        <taxon>Bacillota incertae sedis</taxon>
        <taxon>Candidatus Caccosoma</taxon>
    </lineage>
</organism>
<dbReference type="GO" id="GO:0003724">
    <property type="term" value="F:RNA helicase activity"/>
    <property type="evidence" value="ECO:0007669"/>
    <property type="project" value="InterPro"/>
</dbReference>
<evidence type="ECO:0000256" key="1">
    <source>
        <dbReference type="ARBA" id="ARBA00022741"/>
    </source>
</evidence>
<dbReference type="GO" id="GO:0005829">
    <property type="term" value="C:cytosol"/>
    <property type="evidence" value="ECO:0007669"/>
    <property type="project" value="TreeGrafter"/>
</dbReference>
<dbReference type="SUPFAM" id="SSF52540">
    <property type="entry name" value="P-loop containing nucleoside triphosphate hydrolases"/>
    <property type="match status" value="1"/>
</dbReference>
<dbReference type="PROSITE" id="PS51195">
    <property type="entry name" value="Q_MOTIF"/>
    <property type="match status" value="1"/>
</dbReference>
<evidence type="ECO:0000256" key="3">
    <source>
        <dbReference type="ARBA" id="ARBA00022806"/>
    </source>
</evidence>
<evidence type="ECO:0000256" key="5">
    <source>
        <dbReference type="ARBA" id="ARBA00038437"/>
    </source>
</evidence>
<evidence type="ECO:0000256" key="4">
    <source>
        <dbReference type="ARBA" id="ARBA00022840"/>
    </source>
</evidence>
<reference evidence="10" key="2">
    <citation type="journal article" date="2021" name="PeerJ">
        <title>Extensive microbial diversity within the chicken gut microbiome revealed by metagenomics and culture.</title>
        <authorList>
            <person name="Gilroy R."/>
            <person name="Ravi A."/>
            <person name="Getino M."/>
            <person name="Pursley I."/>
            <person name="Horton D.L."/>
            <person name="Alikhan N.F."/>
            <person name="Baker D."/>
            <person name="Gharbi K."/>
            <person name="Hall N."/>
            <person name="Watson M."/>
            <person name="Adriaenssens E.M."/>
            <person name="Foster-Nyarko E."/>
            <person name="Jarju S."/>
            <person name="Secka A."/>
            <person name="Antonio M."/>
            <person name="Oren A."/>
            <person name="Chaudhuri R.R."/>
            <person name="La Ragione R."/>
            <person name="Hildebrand F."/>
            <person name="Pallen M.J."/>
        </authorList>
    </citation>
    <scope>NUCLEOTIDE SEQUENCE</scope>
    <source>
        <strain evidence="10">14508</strain>
    </source>
</reference>
<dbReference type="InterPro" id="IPR011545">
    <property type="entry name" value="DEAD/DEAH_box_helicase_dom"/>
</dbReference>
<dbReference type="InterPro" id="IPR050079">
    <property type="entry name" value="DEAD_box_RNA_helicase"/>
</dbReference>
<dbReference type="Proteomes" id="UP000886893">
    <property type="component" value="Unassembled WGS sequence"/>
</dbReference>
<comment type="similarity">
    <text evidence="5">Belongs to the DEAD box helicase family.</text>
</comment>
<dbReference type="EMBL" id="DVKI01000112">
    <property type="protein sequence ID" value="HIT17442.1"/>
    <property type="molecule type" value="Genomic_DNA"/>
</dbReference>
<protein>
    <submittedName>
        <fullName evidence="10">DEAD/DEAH box helicase</fullName>
    </submittedName>
</protein>
<keyword evidence="1" id="KW-0547">Nucleotide-binding</keyword>
<feature type="domain" description="DEAD-box RNA helicase Q" evidence="9">
    <location>
        <begin position="2"/>
        <end position="30"/>
    </location>
</feature>
<evidence type="ECO:0000313" key="11">
    <source>
        <dbReference type="Proteomes" id="UP000886893"/>
    </source>
</evidence>
<dbReference type="InterPro" id="IPR014014">
    <property type="entry name" value="RNA_helicase_DEAD_Q_motif"/>
</dbReference>
<dbReference type="GO" id="GO:0005524">
    <property type="term" value="F:ATP binding"/>
    <property type="evidence" value="ECO:0007669"/>
    <property type="project" value="UniProtKB-KW"/>
</dbReference>
<dbReference type="CDD" id="cd00268">
    <property type="entry name" value="DEADc"/>
    <property type="match status" value="1"/>
</dbReference>
<evidence type="ECO:0000259" key="7">
    <source>
        <dbReference type="PROSITE" id="PS51192"/>
    </source>
</evidence>
<evidence type="ECO:0000313" key="10">
    <source>
        <dbReference type="EMBL" id="HIT17442.1"/>
    </source>
</evidence>
<dbReference type="PANTHER" id="PTHR47959">
    <property type="entry name" value="ATP-DEPENDENT RNA HELICASE RHLE-RELATED"/>
    <property type="match status" value="1"/>
</dbReference>
<dbReference type="InterPro" id="IPR044742">
    <property type="entry name" value="DEAD/DEAH_RhlB"/>
</dbReference>
<dbReference type="GO" id="GO:0003676">
    <property type="term" value="F:nucleic acid binding"/>
    <property type="evidence" value="ECO:0007669"/>
    <property type="project" value="InterPro"/>
</dbReference>
<dbReference type="SMART" id="SM00490">
    <property type="entry name" value="HELICc"/>
    <property type="match status" value="1"/>
</dbReference>
<evidence type="ECO:0000259" key="9">
    <source>
        <dbReference type="PROSITE" id="PS51195"/>
    </source>
</evidence>
<accession>A0A9D1K9P9</accession>
<evidence type="ECO:0000259" key="8">
    <source>
        <dbReference type="PROSITE" id="PS51194"/>
    </source>
</evidence>
<keyword evidence="4" id="KW-0067">ATP-binding</keyword>
<dbReference type="PROSITE" id="PS51194">
    <property type="entry name" value="HELICASE_CTER"/>
    <property type="match status" value="1"/>
</dbReference>
<evidence type="ECO:0000256" key="6">
    <source>
        <dbReference type="PROSITE-ProRule" id="PRU00552"/>
    </source>
</evidence>
<feature type="domain" description="Helicase C-terminal" evidence="8">
    <location>
        <begin position="230"/>
        <end position="389"/>
    </location>
</feature>
<dbReference type="GO" id="GO:0016787">
    <property type="term" value="F:hydrolase activity"/>
    <property type="evidence" value="ECO:0007669"/>
    <property type="project" value="UniProtKB-KW"/>
</dbReference>
<dbReference type="Pfam" id="PF00270">
    <property type="entry name" value="DEAD"/>
    <property type="match status" value="1"/>
</dbReference>